<dbReference type="CDD" id="cd01949">
    <property type="entry name" value="GGDEF"/>
    <property type="match status" value="1"/>
</dbReference>
<dbReference type="InterPro" id="IPR050469">
    <property type="entry name" value="Diguanylate_Cyclase"/>
</dbReference>
<dbReference type="AlphaFoldDB" id="A0A7C3MNH8"/>
<gene>
    <name evidence="4" type="ORF">ENW00_03510</name>
</gene>
<dbReference type="EC" id="2.7.7.65" evidence="1"/>
<organism evidence="4">
    <name type="scientific">Dictyoglomus thermophilum</name>
    <dbReference type="NCBI Taxonomy" id="14"/>
    <lineage>
        <taxon>Bacteria</taxon>
        <taxon>Pseudomonadati</taxon>
        <taxon>Dictyoglomota</taxon>
        <taxon>Dictyoglomia</taxon>
        <taxon>Dictyoglomales</taxon>
        <taxon>Dictyoglomaceae</taxon>
        <taxon>Dictyoglomus</taxon>
    </lineage>
</organism>
<sequence length="251" mass="29310">MLIFLKDNKLFTYHDLKFFCKNIPEDYVLIPLRTSERLYGFISISMITFEDLQDTFISILYHLTIALENTLLYEYTEKLSTIDPLTGVFNKRKFDEILENEIKRAQRFKHPLSILFIDIDHFKNINDLYGHIVGDSFLKEVALFLLRNTRSIDSIGRLGGEEFACILPETDLASAYNVGEKMRVKWNTEKHIIPIDIEKRIGTLSIGIANFPVHTENPKELLILADDALYMAKEERDKVFIYSKDYNKDLI</sequence>
<dbReference type="SMART" id="SM00267">
    <property type="entry name" value="GGDEF"/>
    <property type="match status" value="1"/>
</dbReference>
<dbReference type="InterPro" id="IPR029787">
    <property type="entry name" value="Nucleotide_cyclase"/>
</dbReference>
<dbReference type="Pfam" id="PF00990">
    <property type="entry name" value="GGDEF"/>
    <property type="match status" value="1"/>
</dbReference>
<evidence type="ECO:0000313" key="4">
    <source>
        <dbReference type="EMBL" id="HFX13212.1"/>
    </source>
</evidence>
<dbReference type="NCBIfam" id="TIGR00254">
    <property type="entry name" value="GGDEF"/>
    <property type="match status" value="1"/>
</dbReference>
<dbReference type="FunFam" id="3.30.70.270:FF:000001">
    <property type="entry name" value="Diguanylate cyclase domain protein"/>
    <property type="match status" value="1"/>
</dbReference>
<evidence type="ECO:0000259" key="3">
    <source>
        <dbReference type="PROSITE" id="PS50887"/>
    </source>
</evidence>
<dbReference type="PANTHER" id="PTHR45138">
    <property type="entry name" value="REGULATORY COMPONENTS OF SENSORY TRANSDUCTION SYSTEM"/>
    <property type="match status" value="1"/>
</dbReference>
<accession>A0A7C3MNH8</accession>
<protein>
    <recommendedName>
        <fullName evidence="1">diguanylate cyclase</fullName>
        <ecNumber evidence="1">2.7.7.65</ecNumber>
    </recommendedName>
</protein>
<dbReference type="PANTHER" id="PTHR45138:SF9">
    <property type="entry name" value="DIGUANYLATE CYCLASE DGCM-RELATED"/>
    <property type="match status" value="1"/>
</dbReference>
<dbReference type="InterPro" id="IPR000160">
    <property type="entry name" value="GGDEF_dom"/>
</dbReference>
<dbReference type="EMBL" id="DTIN01000011">
    <property type="protein sequence ID" value="HFX13212.1"/>
    <property type="molecule type" value="Genomic_DNA"/>
</dbReference>
<dbReference type="SUPFAM" id="SSF55073">
    <property type="entry name" value="Nucleotide cyclase"/>
    <property type="match status" value="1"/>
</dbReference>
<dbReference type="GO" id="GO:0005886">
    <property type="term" value="C:plasma membrane"/>
    <property type="evidence" value="ECO:0007669"/>
    <property type="project" value="TreeGrafter"/>
</dbReference>
<dbReference type="PROSITE" id="PS50887">
    <property type="entry name" value="GGDEF"/>
    <property type="match status" value="1"/>
</dbReference>
<evidence type="ECO:0000256" key="1">
    <source>
        <dbReference type="ARBA" id="ARBA00012528"/>
    </source>
</evidence>
<dbReference type="GO" id="GO:1902201">
    <property type="term" value="P:negative regulation of bacterial-type flagellum-dependent cell motility"/>
    <property type="evidence" value="ECO:0007669"/>
    <property type="project" value="TreeGrafter"/>
</dbReference>
<reference evidence="4" key="1">
    <citation type="journal article" date="2020" name="mSystems">
        <title>Genome- and Community-Level Interaction Insights into Carbon Utilization and Element Cycling Functions of Hydrothermarchaeota in Hydrothermal Sediment.</title>
        <authorList>
            <person name="Zhou Z."/>
            <person name="Liu Y."/>
            <person name="Xu W."/>
            <person name="Pan J."/>
            <person name="Luo Z.H."/>
            <person name="Li M."/>
        </authorList>
    </citation>
    <scope>NUCLEOTIDE SEQUENCE [LARGE SCALE GENOMIC DNA]</scope>
    <source>
        <strain evidence="4">SpSt-81</strain>
    </source>
</reference>
<dbReference type="Gene3D" id="3.30.70.270">
    <property type="match status" value="1"/>
</dbReference>
<proteinExistence type="predicted"/>
<evidence type="ECO:0000256" key="2">
    <source>
        <dbReference type="ARBA" id="ARBA00034247"/>
    </source>
</evidence>
<feature type="domain" description="GGDEF" evidence="3">
    <location>
        <begin position="110"/>
        <end position="244"/>
    </location>
</feature>
<dbReference type="GO" id="GO:0043709">
    <property type="term" value="P:cell adhesion involved in single-species biofilm formation"/>
    <property type="evidence" value="ECO:0007669"/>
    <property type="project" value="TreeGrafter"/>
</dbReference>
<comment type="catalytic activity">
    <reaction evidence="2">
        <text>2 GTP = 3',3'-c-di-GMP + 2 diphosphate</text>
        <dbReference type="Rhea" id="RHEA:24898"/>
        <dbReference type="ChEBI" id="CHEBI:33019"/>
        <dbReference type="ChEBI" id="CHEBI:37565"/>
        <dbReference type="ChEBI" id="CHEBI:58805"/>
        <dbReference type="EC" id="2.7.7.65"/>
    </reaction>
</comment>
<comment type="caution">
    <text evidence="4">The sequence shown here is derived from an EMBL/GenBank/DDBJ whole genome shotgun (WGS) entry which is preliminary data.</text>
</comment>
<dbReference type="GO" id="GO:0052621">
    <property type="term" value="F:diguanylate cyclase activity"/>
    <property type="evidence" value="ECO:0007669"/>
    <property type="project" value="UniProtKB-EC"/>
</dbReference>
<name>A0A7C3MNH8_DICTH</name>
<dbReference type="InterPro" id="IPR043128">
    <property type="entry name" value="Rev_trsase/Diguanyl_cyclase"/>
</dbReference>